<evidence type="ECO:0000256" key="6">
    <source>
        <dbReference type="SAM" id="Phobius"/>
    </source>
</evidence>
<feature type="signal peptide" evidence="7">
    <location>
        <begin position="1"/>
        <end position="24"/>
    </location>
</feature>
<feature type="chain" id="PRO_5019141601" description="Gustatory receptor" evidence="7">
    <location>
        <begin position="25"/>
        <end position="461"/>
    </location>
</feature>
<dbReference type="GO" id="GO:0005886">
    <property type="term" value="C:plasma membrane"/>
    <property type="evidence" value="ECO:0007669"/>
    <property type="project" value="UniProtKB-SubCell"/>
</dbReference>
<evidence type="ECO:0008006" key="10">
    <source>
        <dbReference type="Google" id="ProtNLM"/>
    </source>
</evidence>
<feature type="transmembrane region" description="Helical" evidence="6">
    <location>
        <begin position="126"/>
        <end position="151"/>
    </location>
</feature>
<feature type="transmembrane region" description="Helical" evidence="6">
    <location>
        <begin position="333"/>
        <end position="356"/>
    </location>
</feature>
<accession>A0A423U4N6</accession>
<evidence type="ECO:0000256" key="7">
    <source>
        <dbReference type="SAM" id="SignalP"/>
    </source>
</evidence>
<organism evidence="8 9">
    <name type="scientific">Penaeus vannamei</name>
    <name type="common">Whiteleg shrimp</name>
    <name type="synonym">Litopenaeus vannamei</name>
    <dbReference type="NCBI Taxonomy" id="6689"/>
    <lineage>
        <taxon>Eukaryota</taxon>
        <taxon>Metazoa</taxon>
        <taxon>Ecdysozoa</taxon>
        <taxon>Arthropoda</taxon>
        <taxon>Crustacea</taxon>
        <taxon>Multicrustacea</taxon>
        <taxon>Malacostraca</taxon>
        <taxon>Eumalacostraca</taxon>
        <taxon>Eucarida</taxon>
        <taxon>Decapoda</taxon>
        <taxon>Dendrobranchiata</taxon>
        <taxon>Penaeoidea</taxon>
        <taxon>Penaeidae</taxon>
        <taxon>Penaeus</taxon>
    </lineage>
</organism>
<protein>
    <recommendedName>
        <fullName evidence="10">Gustatory receptor</fullName>
    </recommendedName>
</protein>
<feature type="transmembrane region" description="Helical" evidence="6">
    <location>
        <begin position="183"/>
        <end position="209"/>
    </location>
</feature>
<keyword evidence="3 6" id="KW-0812">Transmembrane</keyword>
<comment type="subcellular location">
    <subcellularLocation>
        <location evidence="1">Cell membrane</location>
        <topology evidence="1">Multi-pass membrane protein</topology>
    </subcellularLocation>
</comment>
<dbReference type="Pfam" id="PF08395">
    <property type="entry name" value="7tm_7"/>
    <property type="match status" value="1"/>
</dbReference>
<feature type="transmembrane region" description="Helical" evidence="6">
    <location>
        <begin position="90"/>
        <end position="114"/>
    </location>
</feature>
<evidence type="ECO:0000313" key="8">
    <source>
        <dbReference type="EMBL" id="ROT83654.1"/>
    </source>
</evidence>
<proteinExistence type="predicted"/>
<keyword evidence="4 6" id="KW-1133">Transmembrane helix</keyword>
<evidence type="ECO:0000313" key="9">
    <source>
        <dbReference type="Proteomes" id="UP000283509"/>
    </source>
</evidence>
<dbReference type="EMBL" id="QCYY01000659">
    <property type="protein sequence ID" value="ROT83654.1"/>
    <property type="molecule type" value="Genomic_DNA"/>
</dbReference>
<keyword evidence="5 6" id="KW-0472">Membrane</keyword>
<dbReference type="Proteomes" id="UP000283509">
    <property type="component" value="Unassembled WGS sequence"/>
</dbReference>
<reference evidence="8 9" key="2">
    <citation type="submission" date="2019-01" db="EMBL/GenBank/DDBJ databases">
        <title>The decoding of complex shrimp genome reveals the adaptation for benthos swimmer, frequently molting mechanism and breeding impact on genome.</title>
        <authorList>
            <person name="Sun Y."/>
            <person name="Gao Y."/>
            <person name="Yu Y."/>
        </authorList>
    </citation>
    <scope>NUCLEOTIDE SEQUENCE [LARGE SCALE GENOMIC DNA]</scope>
    <source>
        <tissue evidence="8">Muscle</tissue>
    </source>
</reference>
<reference evidence="8 9" key="1">
    <citation type="submission" date="2018-04" db="EMBL/GenBank/DDBJ databases">
        <authorList>
            <person name="Zhang X."/>
            <person name="Yuan J."/>
            <person name="Li F."/>
            <person name="Xiang J."/>
        </authorList>
    </citation>
    <scope>NUCLEOTIDE SEQUENCE [LARGE SCALE GENOMIC DNA]</scope>
    <source>
        <tissue evidence="8">Muscle</tissue>
    </source>
</reference>
<feature type="transmembrane region" description="Helical" evidence="6">
    <location>
        <begin position="221"/>
        <end position="246"/>
    </location>
</feature>
<dbReference type="GO" id="GO:0050909">
    <property type="term" value="P:sensory perception of taste"/>
    <property type="evidence" value="ECO:0007669"/>
    <property type="project" value="InterPro"/>
</dbReference>
<dbReference type="InterPro" id="IPR013604">
    <property type="entry name" value="7TM_chemorcpt"/>
</dbReference>
<feature type="transmembrane region" description="Helical" evidence="6">
    <location>
        <begin position="368"/>
        <end position="388"/>
    </location>
</feature>
<keyword evidence="9" id="KW-1185">Reference proteome</keyword>
<name>A0A423U4N6_PENVA</name>
<evidence type="ECO:0000256" key="5">
    <source>
        <dbReference type="ARBA" id="ARBA00023136"/>
    </source>
</evidence>
<evidence type="ECO:0000256" key="2">
    <source>
        <dbReference type="ARBA" id="ARBA00022475"/>
    </source>
</evidence>
<dbReference type="AlphaFoldDB" id="A0A423U4N6"/>
<comment type="caution">
    <text evidence="8">The sequence shown here is derived from an EMBL/GenBank/DDBJ whole genome shotgun (WGS) entry which is preliminary data.</text>
</comment>
<keyword evidence="7" id="KW-0732">Signal</keyword>
<gene>
    <name evidence="8" type="ORF">C7M84_023187</name>
</gene>
<keyword evidence="2" id="KW-1003">Cell membrane</keyword>
<evidence type="ECO:0000256" key="1">
    <source>
        <dbReference type="ARBA" id="ARBA00004651"/>
    </source>
</evidence>
<evidence type="ECO:0000256" key="3">
    <source>
        <dbReference type="ARBA" id="ARBA00022692"/>
    </source>
</evidence>
<sequence>MASEAGTSPASCLIISLKLLRVLGLFPFTWKTHRQDIKGGLQGNLQEDYDELSKSKGLTQKAWPNQSMTRDSFPETTEGIPHSLKKSKWLMLWSGFAYVLFTLLSLSSIIVSIFDHAIYKEQLSDTLFVASMGVGSVLMFMALWLVCYMILKYQELAHVITELGALMSDTGCARRTLPLDKKVTCALVLLGISVAHDFVICLSIVVLSVTDHISLRSIVPYVLYMVAYTVQIAVVMMVVSVIFTIAEGYASALPRKLVKFLPDLSSELPSLADLRLSVTTHSQGENNAKLPENNRDSNLRSDSEILVLRKEITLAIDLTYGLQCFQRIFNDHVGLPVIIVILKSIGNITIMLFSVLSHDSYVDGHFHLVIFFASAARDAICLILLCYAPEKVTYQRDRLRQATVGLRMLAVDKAVDEEVRTVRPTLRADDPYPDFSMRQLFVIAKGQASSESSATVRKITF</sequence>
<evidence type="ECO:0000256" key="4">
    <source>
        <dbReference type="ARBA" id="ARBA00022989"/>
    </source>
</evidence>